<name>A0A318KC78_9NOCA</name>
<evidence type="ECO:0000313" key="2">
    <source>
        <dbReference type="Proteomes" id="UP000247569"/>
    </source>
</evidence>
<evidence type="ECO:0000313" key="1">
    <source>
        <dbReference type="EMBL" id="PXX68770.1"/>
    </source>
</evidence>
<dbReference type="Proteomes" id="UP000247569">
    <property type="component" value="Unassembled WGS sequence"/>
</dbReference>
<protein>
    <submittedName>
        <fullName evidence="1">Uncharacterized protein</fullName>
    </submittedName>
</protein>
<dbReference type="AlphaFoldDB" id="A0A318KC78"/>
<dbReference type="EMBL" id="QJKF01000002">
    <property type="protein sequence ID" value="PXX68770.1"/>
    <property type="molecule type" value="Genomic_DNA"/>
</dbReference>
<gene>
    <name evidence="1" type="ORF">DFR70_102456</name>
</gene>
<reference evidence="1 2" key="1">
    <citation type="submission" date="2018-05" db="EMBL/GenBank/DDBJ databases">
        <title>Genomic Encyclopedia of Type Strains, Phase IV (KMG-IV): sequencing the most valuable type-strain genomes for metagenomic binning, comparative biology and taxonomic classification.</title>
        <authorList>
            <person name="Goeker M."/>
        </authorList>
    </citation>
    <scope>NUCLEOTIDE SEQUENCE [LARGE SCALE GENOMIC DNA]</scope>
    <source>
        <strain evidence="1 2">DSM 44704</strain>
    </source>
</reference>
<keyword evidence="2" id="KW-1185">Reference proteome</keyword>
<sequence>MSGVFDLVIDDPPFTVIDGQVLTDASDRGGSGKVGRTAWGRWAVQRILAVAGKPLTQPVLADLTGISQQAVSQALQLIPLVSHGRGGWSAPIESLDAWLSEYPGPKGTVTYWYGLDAISGQAATACELLEELELQSVISGDLAADEYSPWQVPSTALLYVPELVDFTPVGLSPADRLDATMQVVVPDDPTIIQVATHMSTGRRHPTADPAIVLWDLLNTSTGPAADEAAARLKAHIADGAFSD</sequence>
<comment type="caution">
    <text evidence="1">The sequence shown here is derived from an EMBL/GenBank/DDBJ whole genome shotgun (WGS) entry which is preliminary data.</text>
</comment>
<accession>A0A318KC78</accession>
<organism evidence="1 2">
    <name type="scientific">Nocardia tenerifensis</name>
    <dbReference type="NCBI Taxonomy" id="228006"/>
    <lineage>
        <taxon>Bacteria</taxon>
        <taxon>Bacillati</taxon>
        <taxon>Actinomycetota</taxon>
        <taxon>Actinomycetes</taxon>
        <taxon>Mycobacteriales</taxon>
        <taxon>Nocardiaceae</taxon>
        <taxon>Nocardia</taxon>
    </lineage>
</organism>
<proteinExistence type="predicted"/>